<dbReference type="Proteomes" id="UP000624709">
    <property type="component" value="Unassembled WGS sequence"/>
</dbReference>
<dbReference type="EMBL" id="BOMS01000014">
    <property type="protein sequence ID" value="GIE64878.1"/>
    <property type="molecule type" value="Genomic_DNA"/>
</dbReference>
<gene>
    <name evidence="1" type="ORF">Apa02nite_009860</name>
</gene>
<evidence type="ECO:0000313" key="1">
    <source>
        <dbReference type="EMBL" id="GIE64878.1"/>
    </source>
</evidence>
<reference evidence="1 2" key="1">
    <citation type="submission" date="2021-01" db="EMBL/GenBank/DDBJ databases">
        <title>Whole genome shotgun sequence of Actinoplanes palleronii NBRC 14916.</title>
        <authorList>
            <person name="Komaki H."/>
            <person name="Tamura T."/>
        </authorList>
    </citation>
    <scope>NUCLEOTIDE SEQUENCE [LARGE SCALE GENOMIC DNA]</scope>
    <source>
        <strain evidence="1 2">NBRC 14916</strain>
    </source>
</reference>
<evidence type="ECO:0000313" key="2">
    <source>
        <dbReference type="Proteomes" id="UP000624709"/>
    </source>
</evidence>
<proteinExistence type="predicted"/>
<keyword evidence="2" id="KW-1185">Reference proteome</keyword>
<name>A0ABQ4B2I7_9ACTN</name>
<comment type="caution">
    <text evidence="1">The sequence shown here is derived from an EMBL/GenBank/DDBJ whole genome shotgun (WGS) entry which is preliminary data.</text>
</comment>
<sequence length="76" mass="8409">MKEKPVYEREQRCVICDGDMLFETPPCDDGHDDCPELVCTRCGAAEVIAPIVVHLWMDPGAKGPRRIAPQQRTAAA</sequence>
<protein>
    <submittedName>
        <fullName evidence="1">Uncharacterized protein</fullName>
    </submittedName>
</protein>
<organism evidence="1 2">
    <name type="scientific">Actinoplanes palleronii</name>
    <dbReference type="NCBI Taxonomy" id="113570"/>
    <lineage>
        <taxon>Bacteria</taxon>
        <taxon>Bacillati</taxon>
        <taxon>Actinomycetota</taxon>
        <taxon>Actinomycetes</taxon>
        <taxon>Micromonosporales</taxon>
        <taxon>Micromonosporaceae</taxon>
        <taxon>Actinoplanes</taxon>
    </lineage>
</organism>
<accession>A0ABQ4B2I7</accession>